<protein>
    <submittedName>
        <fullName evidence="4">Response regulator</fullName>
    </submittedName>
</protein>
<dbReference type="Gene3D" id="2.40.50.1020">
    <property type="entry name" value="LytTr DNA-binding domain"/>
    <property type="match status" value="1"/>
</dbReference>
<evidence type="ECO:0000259" key="2">
    <source>
        <dbReference type="PROSITE" id="PS50110"/>
    </source>
</evidence>
<evidence type="ECO:0000313" key="5">
    <source>
        <dbReference type="Proteomes" id="UP000270046"/>
    </source>
</evidence>
<evidence type="ECO:0000259" key="3">
    <source>
        <dbReference type="PROSITE" id="PS50930"/>
    </source>
</evidence>
<dbReference type="PROSITE" id="PS50110">
    <property type="entry name" value="RESPONSE_REGULATORY"/>
    <property type="match status" value="1"/>
</dbReference>
<dbReference type="SMART" id="SM00448">
    <property type="entry name" value="REC"/>
    <property type="match status" value="1"/>
</dbReference>
<dbReference type="Pfam" id="PF04397">
    <property type="entry name" value="LytTR"/>
    <property type="match status" value="1"/>
</dbReference>
<dbReference type="InterPro" id="IPR046947">
    <property type="entry name" value="LytR-like"/>
</dbReference>
<dbReference type="AlphaFoldDB" id="A0A494VSM7"/>
<evidence type="ECO:0000313" key="4">
    <source>
        <dbReference type="EMBL" id="AYL94365.1"/>
    </source>
</evidence>
<dbReference type="EMBL" id="CP032869">
    <property type="protein sequence ID" value="AYL94365.1"/>
    <property type="molecule type" value="Genomic_DNA"/>
</dbReference>
<dbReference type="GO" id="GO:0003677">
    <property type="term" value="F:DNA binding"/>
    <property type="evidence" value="ECO:0007669"/>
    <property type="project" value="InterPro"/>
</dbReference>
<keyword evidence="1" id="KW-0597">Phosphoprotein</keyword>
<accession>A0A494VSM7</accession>
<proteinExistence type="predicted"/>
<dbReference type="RefSeq" id="WP_119408084.1">
    <property type="nucleotide sequence ID" value="NZ_CP032869.1"/>
</dbReference>
<sequence length="245" mass="28733">MNFTCYIVDDDPDAVDLLQEYIGQTEGLDLVGSSLSPVTALQEITREDAPDITFIDVDMRVMNGIELAGLVNLYTNVVFTTAFPEYALQAFEKAAYDYILKPINYERFYRSIQNIRHKMKKAWRGNSLAPDEFFNIKSELKERMVKVKTAEVIYVEGAGNYIIIHTERNEKHMTYLKMKEIEHHLPRQLFARVHRSFIVNMNHVEIIERNRIKLVNDQELVMGDYYKKRFLDIMDGRLIKTDRKP</sequence>
<feature type="domain" description="HTH LytTR-type" evidence="3">
    <location>
        <begin position="136"/>
        <end position="209"/>
    </location>
</feature>
<dbReference type="PROSITE" id="PS50930">
    <property type="entry name" value="HTH_LYTTR"/>
    <property type="match status" value="1"/>
</dbReference>
<dbReference type="GO" id="GO:0000156">
    <property type="term" value="F:phosphorelay response regulator activity"/>
    <property type="evidence" value="ECO:0007669"/>
    <property type="project" value="InterPro"/>
</dbReference>
<organism evidence="4 5">
    <name type="scientific">Mucilaginibacter celer</name>
    <dbReference type="NCBI Taxonomy" id="2305508"/>
    <lineage>
        <taxon>Bacteria</taxon>
        <taxon>Pseudomonadati</taxon>
        <taxon>Bacteroidota</taxon>
        <taxon>Sphingobacteriia</taxon>
        <taxon>Sphingobacteriales</taxon>
        <taxon>Sphingobacteriaceae</taxon>
        <taxon>Mucilaginibacter</taxon>
    </lineage>
</organism>
<dbReference type="OrthoDB" id="9787344at2"/>
<dbReference type="InterPro" id="IPR011006">
    <property type="entry name" value="CheY-like_superfamily"/>
</dbReference>
<dbReference type="Gene3D" id="3.40.50.2300">
    <property type="match status" value="1"/>
</dbReference>
<dbReference type="SMART" id="SM00850">
    <property type="entry name" value="LytTR"/>
    <property type="match status" value="1"/>
</dbReference>
<dbReference type="SUPFAM" id="SSF52172">
    <property type="entry name" value="CheY-like"/>
    <property type="match status" value="1"/>
</dbReference>
<reference evidence="4 5" key="1">
    <citation type="submission" date="2018-10" db="EMBL/GenBank/DDBJ databases">
        <title>Genome sequencing of Mucilaginibacter sp. HYN0043.</title>
        <authorList>
            <person name="Kim M."/>
            <person name="Yi H."/>
        </authorList>
    </citation>
    <scope>NUCLEOTIDE SEQUENCE [LARGE SCALE GENOMIC DNA]</scope>
    <source>
        <strain evidence="4 5">HYN0043</strain>
    </source>
</reference>
<gene>
    <name evidence="4" type="ORF">HYN43_003210</name>
</gene>
<dbReference type="KEGG" id="muh:HYN43_003210"/>
<dbReference type="Pfam" id="PF00072">
    <property type="entry name" value="Response_reg"/>
    <property type="match status" value="1"/>
</dbReference>
<keyword evidence="5" id="KW-1185">Reference proteome</keyword>
<dbReference type="InterPro" id="IPR001789">
    <property type="entry name" value="Sig_transdc_resp-reg_receiver"/>
</dbReference>
<feature type="modified residue" description="4-aspartylphosphate" evidence="1">
    <location>
        <position position="56"/>
    </location>
</feature>
<feature type="domain" description="Response regulatory" evidence="2">
    <location>
        <begin position="4"/>
        <end position="116"/>
    </location>
</feature>
<dbReference type="Proteomes" id="UP000270046">
    <property type="component" value="Chromosome"/>
</dbReference>
<name>A0A494VSM7_9SPHI</name>
<dbReference type="PANTHER" id="PTHR37299:SF1">
    <property type="entry name" value="STAGE 0 SPORULATION PROTEIN A HOMOLOG"/>
    <property type="match status" value="1"/>
</dbReference>
<dbReference type="InterPro" id="IPR007492">
    <property type="entry name" value="LytTR_DNA-bd_dom"/>
</dbReference>
<dbReference type="PANTHER" id="PTHR37299">
    <property type="entry name" value="TRANSCRIPTIONAL REGULATOR-RELATED"/>
    <property type="match status" value="1"/>
</dbReference>
<evidence type="ECO:0000256" key="1">
    <source>
        <dbReference type="PROSITE-ProRule" id="PRU00169"/>
    </source>
</evidence>